<dbReference type="EMBL" id="UINC01001516">
    <property type="protein sequence ID" value="SUZ82659.1"/>
    <property type="molecule type" value="Genomic_DNA"/>
</dbReference>
<dbReference type="PROSITE" id="PS51004">
    <property type="entry name" value="SEMA"/>
    <property type="match status" value="1"/>
</dbReference>
<evidence type="ECO:0000259" key="1">
    <source>
        <dbReference type="PROSITE" id="PS51004"/>
    </source>
</evidence>
<evidence type="ECO:0000313" key="2">
    <source>
        <dbReference type="EMBL" id="SUZ82659.1"/>
    </source>
</evidence>
<organism evidence="2">
    <name type="scientific">marine metagenome</name>
    <dbReference type="NCBI Taxonomy" id="408172"/>
    <lineage>
        <taxon>unclassified sequences</taxon>
        <taxon>metagenomes</taxon>
        <taxon>ecological metagenomes</taxon>
    </lineage>
</organism>
<dbReference type="PROSITE" id="PS51257">
    <property type="entry name" value="PROKAR_LIPOPROTEIN"/>
    <property type="match status" value="1"/>
</dbReference>
<protein>
    <recommendedName>
        <fullName evidence="1">Sema domain-containing protein</fullName>
    </recommendedName>
</protein>
<gene>
    <name evidence="2" type="ORF">METZ01_LOCUS35513</name>
</gene>
<feature type="domain" description="Sema" evidence="1">
    <location>
        <begin position="1"/>
        <end position="69"/>
    </location>
</feature>
<sequence length="69" mass="8130">MLKFFLFSSTLLFLLTLFGCASEAQYVFYKKGVSEQLKERAVRHCHGDFKVLEEEDFGPYTRARLECRE</sequence>
<reference evidence="2" key="1">
    <citation type="submission" date="2018-05" db="EMBL/GenBank/DDBJ databases">
        <authorList>
            <person name="Lanie J.A."/>
            <person name="Ng W.-L."/>
            <person name="Kazmierczak K.M."/>
            <person name="Andrzejewski T.M."/>
            <person name="Davidsen T.M."/>
            <person name="Wayne K.J."/>
            <person name="Tettelin H."/>
            <person name="Glass J.I."/>
            <person name="Rusch D."/>
            <person name="Podicherti R."/>
            <person name="Tsui H.-C.T."/>
            <person name="Winkler M.E."/>
        </authorList>
    </citation>
    <scope>NUCLEOTIDE SEQUENCE</scope>
</reference>
<proteinExistence type="predicted"/>
<dbReference type="InterPro" id="IPR001627">
    <property type="entry name" value="Semap_dom"/>
</dbReference>
<name>A0A381QVQ1_9ZZZZ</name>
<dbReference type="AlphaFoldDB" id="A0A381QVQ1"/>
<accession>A0A381QVQ1</accession>